<dbReference type="SMART" id="SM00184">
    <property type="entry name" value="RING"/>
    <property type="match status" value="1"/>
</dbReference>
<accession>A0A5E8CJT9</accession>
<evidence type="ECO:0000256" key="2">
    <source>
        <dbReference type="ARBA" id="ARBA00022771"/>
    </source>
</evidence>
<organism evidence="5">
    <name type="scientific">seawater metagenome</name>
    <dbReference type="NCBI Taxonomy" id="1561972"/>
    <lineage>
        <taxon>unclassified sequences</taxon>
        <taxon>metagenomes</taxon>
        <taxon>ecological metagenomes</taxon>
    </lineage>
</organism>
<dbReference type="GO" id="GO:0006511">
    <property type="term" value="P:ubiquitin-dependent protein catabolic process"/>
    <property type="evidence" value="ECO:0007669"/>
    <property type="project" value="TreeGrafter"/>
</dbReference>
<gene>
    <name evidence="5" type="ORF">CPAV1605_1350</name>
</gene>
<keyword evidence="1" id="KW-0479">Metal-binding</keyword>
<sequence>MEANQEYQNRFAQLFGIDNRNLLNDPNFILSNSNRQQMNSFVYASDEQNIQSFIFDSNSSGSNRQLNNQSFRYHNPNQDILDMVHRNRNLRNEYFQNSLMSSAIADRIRDTIQEQQNRQNLDDEFHNSLEEYLNENRPTDRNLLKEKISELSCIKTECDTNCTICLENIPKNKQIYKIPCNHKFHKKCLKQWLSENLSCPICREDI</sequence>
<dbReference type="Pfam" id="PF13639">
    <property type="entry name" value="zf-RING_2"/>
    <property type="match status" value="1"/>
</dbReference>
<evidence type="ECO:0000259" key="4">
    <source>
        <dbReference type="PROSITE" id="PS50089"/>
    </source>
</evidence>
<dbReference type="PANTHER" id="PTHR45931:SF3">
    <property type="entry name" value="RING ZINC FINGER-CONTAINING PROTEIN"/>
    <property type="match status" value="1"/>
</dbReference>
<name>A0A5E8CJT9_9ZZZZ</name>
<dbReference type="GO" id="GO:0008270">
    <property type="term" value="F:zinc ion binding"/>
    <property type="evidence" value="ECO:0007669"/>
    <property type="project" value="UniProtKB-KW"/>
</dbReference>
<dbReference type="InterPro" id="IPR013083">
    <property type="entry name" value="Znf_RING/FYVE/PHD"/>
</dbReference>
<evidence type="ECO:0000313" key="5">
    <source>
        <dbReference type="EMBL" id="VVU95598.1"/>
    </source>
</evidence>
<dbReference type="AlphaFoldDB" id="A0A5E8CJT9"/>
<dbReference type="PANTHER" id="PTHR45931">
    <property type="entry name" value="SI:CH211-59O9.10"/>
    <property type="match status" value="1"/>
</dbReference>
<dbReference type="GO" id="GO:0005634">
    <property type="term" value="C:nucleus"/>
    <property type="evidence" value="ECO:0007669"/>
    <property type="project" value="TreeGrafter"/>
</dbReference>
<proteinExistence type="predicted"/>
<protein>
    <submittedName>
        <fullName evidence="5">Ring finger domain</fullName>
    </submittedName>
</protein>
<dbReference type="EMBL" id="CABVLZ010000007">
    <property type="protein sequence ID" value="VVU95598.1"/>
    <property type="molecule type" value="Genomic_DNA"/>
</dbReference>
<dbReference type="InterPro" id="IPR051834">
    <property type="entry name" value="RING_finger_E3_ligase"/>
</dbReference>
<keyword evidence="2" id="KW-0863">Zinc-finger</keyword>
<dbReference type="InterPro" id="IPR001841">
    <property type="entry name" value="Znf_RING"/>
</dbReference>
<feature type="domain" description="RING-type" evidence="4">
    <location>
        <begin position="162"/>
        <end position="203"/>
    </location>
</feature>
<evidence type="ECO:0000256" key="1">
    <source>
        <dbReference type="ARBA" id="ARBA00022723"/>
    </source>
</evidence>
<evidence type="ECO:0000256" key="3">
    <source>
        <dbReference type="ARBA" id="ARBA00022833"/>
    </source>
</evidence>
<dbReference type="Gene3D" id="3.30.40.10">
    <property type="entry name" value="Zinc/RING finger domain, C3HC4 (zinc finger)"/>
    <property type="match status" value="1"/>
</dbReference>
<reference evidence="5" key="1">
    <citation type="submission" date="2019-09" db="EMBL/GenBank/DDBJ databases">
        <authorList>
            <person name="Needham M D."/>
        </authorList>
    </citation>
    <scope>NUCLEOTIDE SEQUENCE</scope>
</reference>
<keyword evidence="3" id="KW-0862">Zinc</keyword>
<dbReference type="PROSITE" id="PS50089">
    <property type="entry name" value="ZF_RING_2"/>
    <property type="match status" value="1"/>
</dbReference>
<dbReference type="GO" id="GO:0061630">
    <property type="term" value="F:ubiquitin protein ligase activity"/>
    <property type="evidence" value="ECO:0007669"/>
    <property type="project" value="TreeGrafter"/>
</dbReference>
<dbReference type="SUPFAM" id="SSF57850">
    <property type="entry name" value="RING/U-box"/>
    <property type="match status" value="1"/>
</dbReference>